<keyword evidence="4" id="KW-0309">Germination</keyword>
<evidence type="ECO:0000256" key="6">
    <source>
        <dbReference type="ARBA" id="ARBA00022989"/>
    </source>
</evidence>
<dbReference type="EMBL" id="CP009687">
    <property type="protein sequence ID" value="AKL96371.1"/>
    <property type="molecule type" value="Genomic_DNA"/>
</dbReference>
<evidence type="ECO:0000256" key="3">
    <source>
        <dbReference type="ARBA" id="ARBA00022448"/>
    </source>
</evidence>
<dbReference type="GO" id="GO:0016020">
    <property type="term" value="C:membrane"/>
    <property type="evidence" value="ECO:0007669"/>
    <property type="project" value="UniProtKB-SubCell"/>
</dbReference>
<dbReference type="OrthoDB" id="2381188at2"/>
<keyword evidence="7" id="KW-0472">Membrane</keyword>
<dbReference type="NCBIfam" id="TIGR00912">
    <property type="entry name" value="2A0309"/>
    <property type="match status" value="1"/>
</dbReference>
<dbReference type="STRING" id="84022.CACET_c29270"/>
<dbReference type="PANTHER" id="PTHR34975">
    <property type="entry name" value="SPORE GERMINATION PROTEIN A2"/>
    <property type="match status" value="1"/>
</dbReference>
<proteinExistence type="inferred from homology"/>
<evidence type="ECO:0000256" key="7">
    <source>
        <dbReference type="ARBA" id="ARBA00023136"/>
    </source>
</evidence>
<dbReference type="PANTHER" id="PTHR34975:SF2">
    <property type="entry name" value="SPORE GERMINATION PROTEIN A2"/>
    <property type="match status" value="1"/>
</dbReference>
<name>A0A0D8I9J6_9CLOT</name>
<dbReference type="Proteomes" id="UP000035704">
    <property type="component" value="Chromosome"/>
</dbReference>
<evidence type="ECO:0000256" key="4">
    <source>
        <dbReference type="ARBA" id="ARBA00022544"/>
    </source>
</evidence>
<dbReference type="Pfam" id="PF03845">
    <property type="entry name" value="Spore_permease"/>
    <property type="match status" value="1"/>
</dbReference>
<evidence type="ECO:0000256" key="5">
    <source>
        <dbReference type="ARBA" id="ARBA00022692"/>
    </source>
</evidence>
<keyword evidence="3" id="KW-0813">Transport</keyword>
<evidence type="ECO:0000313" key="9">
    <source>
        <dbReference type="Proteomes" id="UP000035704"/>
    </source>
</evidence>
<keyword evidence="9" id="KW-1185">Reference proteome</keyword>
<evidence type="ECO:0000256" key="2">
    <source>
        <dbReference type="ARBA" id="ARBA00007998"/>
    </source>
</evidence>
<evidence type="ECO:0000256" key="1">
    <source>
        <dbReference type="ARBA" id="ARBA00004141"/>
    </source>
</evidence>
<dbReference type="KEGG" id="cace:CACET_c29270"/>
<dbReference type="AlphaFoldDB" id="A0A0D8I9J6"/>
<sequence length="360" mass="40940">MNKFNTKHFAFLILAVTIVSQKTYPKVFTINGGRESWIAVIISSIMILLYLMFFLKVCEKSNNYDFISIYRQALGHKAGNLLLFLFAVTLFITLVESAAVEASSMHTNMLLETPVWFFILFFVIPAAYSASRDIVSIVTITLIGITLINLAGINLGMLTSEYKDSRLLFPIFREGITTGFLLSILQTLGLYGSLTIIFPYLTEIKDKRKLFLHATLGMLFVIQMLIVSITGTLMTFEITRVNSIPYPKLLQTQMISKLRFIEAGELYVMLQIVGGWYIRYIVTFYALIKVLSALKLRHKYMIIMISGAVGIGAYLAGNNLFVLFRFLNYYTYIALINFIIIPFVIFIIYSFKKQTVDSKG</sequence>
<dbReference type="RefSeq" id="WP_044824906.1">
    <property type="nucleotide sequence ID" value="NZ_CP009687.1"/>
</dbReference>
<dbReference type="InterPro" id="IPR004761">
    <property type="entry name" value="Spore_GerAB"/>
</dbReference>
<evidence type="ECO:0000313" key="8">
    <source>
        <dbReference type="EMBL" id="AKL96371.1"/>
    </source>
</evidence>
<gene>
    <name evidence="8" type="ORF">CACET_c29270</name>
</gene>
<dbReference type="PATRIC" id="fig|84022.5.peg.346"/>
<accession>A0A0D8I9J6</accession>
<keyword evidence="5" id="KW-0812">Transmembrane</keyword>
<reference evidence="8 9" key="1">
    <citation type="submission" date="2014-10" db="EMBL/GenBank/DDBJ databases">
        <title>Genome sequence of Clostridium aceticum DSM 1496.</title>
        <authorList>
            <person name="Poehlein A."/>
            <person name="Schiel-Bengelsdorf B."/>
            <person name="Gottschalk G."/>
            <person name="Duerre P."/>
            <person name="Daniel R."/>
        </authorList>
    </citation>
    <scope>NUCLEOTIDE SEQUENCE [LARGE SCALE GENOMIC DNA]</scope>
    <source>
        <strain evidence="8 9">DSM 1496</strain>
    </source>
</reference>
<organism evidence="8 9">
    <name type="scientific">Clostridium aceticum</name>
    <dbReference type="NCBI Taxonomy" id="84022"/>
    <lineage>
        <taxon>Bacteria</taxon>
        <taxon>Bacillati</taxon>
        <taxon>Bacillota</taxon>
        <taxon>Clostridia</taxon>
        <taxon>Eubacteriales</taxon>
        <taxon>Clostridiaceae</taxon>
        <taxon>Clostridium</taxon>
    </lineage>
</organism>
<keyword evidence="6" id="KW-1133">Transmembrane helix</keyword>
<dbReference type="GO" id="GO:0009847">
    <property type="term" value="P:spore germination"/>
    <property type="evidence" value="ECO:0007669"/>
    <property type="project" value="InterPro"/>
</dbReference>
<comment type="subcellular location">
    <subcellularLocation>
        <location evidence="1">Membrane</location>
        <topology evidence="1">Multi-pass membrane protein</topology>
    </subcellularLocation>
</comment>
<comment type="similarity">
    <text evidence="2">Belongs to the amino acid-polyamine-organocation (APC) superfamily. Spore germination protein (SGP) (TC 2.A.3.9) family.</text>
</comment>
<protein>
    <submittedName>
        <fullName evidence="8">Spore germination protein</fullName>
    </submittedName>
</protein>